<keyword evidence="3" id="KW-1185">Reference proteome</keyword>
<feature type="domain" description="F5/8 type C" evidence="1">
    <location>
        <begin position="375"/>
        <end position="523"/>
    </location>
</feature>
<organism evidence="2 3">
    <name type="scientific">Sinomicrobium oceani</name>
    <dbReference type="NCBI Taxonomy" id="1150368"/>
    <lineage>
        <taxon>Bacteria</taxon>
        <taxon>Pseudomonadati</taxon>
        <taxon>Bacteroidota</taxon>
        <taxon>Flavobacteriia</taxon>
        <taxon>Flavobacteriales</taxon>
        <taxon>Flavobacteriaceae</taxon>
        <taxon>Sinomicrobium</taxon>
    </lineage>
</organism>
<dbReference type="Pfam" id="PF00754">
    <property type="entry name" value="F5_F8_type_C"/>
    <property type="match status" value="1"/>
</dbReference>
<dbReference type="Gene3D" id="2.60.120.260">
    <property type="entry name" value="Galactose-binding domain-like"/>
    <property type="match status" value="1"/>
</dbReference>
<sequence length="526" mass="58573">MNTFFKSIMACGIATALYSCNPDYLGADNGPGNDNDPGNQTANEWSSQPYKLNVVYFLPQNTTAFTDFEERLSGILLQTQEFFAENLDREGFGRKSFGMELISQDMISIDIVEGQYEADHYPYSGGGSNIIPELEQYFATHQNRKKSEHTLVILPSTSGDSLNPGGVPFYGLGKYCFALDYPAMDIQYLGQSDVHGNLATKWIGGLIHELGHGLNASHNKERKSEQATLGTALMGGGNHTYGKTPTFITGASAATFANSQTFSTTSRTDWYQPVNHKIIKLRGKTENGNIIIDAKFESDLDVNDINIWHDPYPAGGNKDYDAPAWTVKPIGTDSLHIACPLTDFYTLEGEYQLRIRFYHENGTAKTYSYEYEFENGTPNIGIINTKELINRDGWSVIDADSEEDTGAASKMLDGDQSSVWHTEWKNSLPAHPHYFVLDMGSVTSVKGFAFANRSNLNGAIKDFELFGSNDNSTWQSLGNYTLQQVMNWQYIDLSSTQSYRYIKLVTANSYGNFNYTHLAELGAYVE</sequence>
<accession>A0A1K1MY81</accession>
<gene>
    <name evidence="2" type="ORF">SAMN02927921_00892</name>
</gene>
<dbReference type="AlphaFoldDB" id="A0A1K1MY81"/>
<reference evidence="2 3" key="1">
    <citation type="submission" date="2016-11" db="EMBL/GenBank/DDBJ databases">
        <authorList>
            <person name="Jaros S."/>
            <person name="Januszkiewicz K."/>
            <person name="Wedrychowicz H."/>
        </authorList>
    </citation>
    <scope>NUCLEOTIDE SEQUENCE [LARGE SCALE GENOMIC DNA]</scope>
    <source>
        <strain evidence="2 3">CGMCC 1.12145</strain>
    </source>
</reference>
<protein>
    <submittedName>
        <fullName evidence="2">F5/8 type C domain-containing protein</fullName>
    </submittedName>
</protein>
<dbReference type="Proteomes" id="UP000182248">
    <property type="component" value="Unassembled WGS sequence"/>
</dbReference>
<evidence type="ECO:0000259" key="1">
    <source>
        <dbReference type="PROSITE" id="PS50022"/>
    </source>
</evidence>
<dbReference type="PROSITE" id="PS51257">
    <property type="entry name" value="PROKAR_LIPOPROTEIN"/>
    <property type="match status" value="1"/>
</dbReference>
<proteinExistence type="predicted"/>
<evidence type="ECO:0000313" key="3">
    <source>
        <dbReference type="Proteomes" id="UP000182248"/>
    </source>
</evidence>
<dbReference type="RefSeq" id="WP_072316185.1">
    <property type="nucleotide sequence ID" value="NZ_FPJE01000004.1"/>
</dbReference>
<dbReference type="InterPro" id="IPR000421">
    <property type="entry name" value="FA58C"/>
</dbReference>
<dbReference type="STRING" id="1150368.SAMN02927921_00892"/>
<dbReference type="InterPro" id="IPR008979">
    <property type="entry name" value="Galactose-bd-like_sf"/>
</dbReference>
<dbReference type="EMBL" id="FPJE01000004">
    <property type="protein sequence ID" value="SFW27993.1"/>
    <property type="molecule type" value="Genomic_DNA"/>
</dbReference>
<evidence type="ECO:0000313" key="2">
    <source>
        <dbReference type="EMBL" id="SFW27993.1"/>
    </source>
</evidence>
<name>A0A1K1MY81_9FLAO</name>
<dbReference type="PROSITE" id="PS50022">
    <property type="entry name" value="FA58C_3"/>
    <property type="match status" value="1"/>
</dbReference>
<dbReference type="SUPFAM" id="SSF49785">
    <property type="entry name" value="Galactose-binding domain-like"/>
    <property type="match status" value="1"/>
</dbReference>